<comment type="caution">
    <text evidence="1">The sequence shown here is derived from an EMBL/GenBank/DDBJ whole genome shotgun (WGS) entry which is preliminary data.</text>
</comment>
<evidence type="ECO:0000313" key="2">
    <source>
        <dbReference type="Proteomes" id="UP000689195"/>
    </source>
</evidence>
<accession>A0A8S1SC06</accession>
<reference evidence="1" key="1">
    <citation type="submission" date="2021-01" db="EMBL/GenBank/DDBJ databases">
        <authorList>
            <consortium name="Genoscope - CEA"/>
            <person name="William W."/>
        </authorList>
    </citation>
    <scope>NUCLEOTIDE SEQUENCE</scope>
</reference>
<sequence>MENPNFFLIYPLDNLSIIKESLKTQYILTITQNNLLNNQSYNRTELNKIISILQEFFSSKNTLSNKFQFSLLQKFNQNDTDLSKYDTQVEYLKLYDLYFFFSNKNVIEKQLRIFRRNKTLYFYLF</sequence>
<proteinExistence type="predicted"/>
<dbReference type="EMBL" id="CAJJDO010000005">
    <property type="protein sequence ID" value="CAD8137110.1"/>
    <property type="molecule type" value="Genomic_DNA"/>
</dbReference>
<dbReference type="Proteomes" id="UP000689195">
    <property type="component" value="Unassembled WGS sequence"/>
</dbReference>
<gene>
    <name evidence="1" type="ORF">PPENT_87.1.T0050508</name>
</gene>
<protein>
    <submittedName>
        <fullName evidence="1">Uncharacterized protein</fullName>
    </submittedName>
</protein>
<evidence type="ECO:0000313" key="1">
    <source>
        <dbReference type="EMBL" id="CAD8137110.1"/>
    </source>
</evidence>
<organism evidence="1 2">
    <name type="scientific">Paramecium pentaurelia</name>
    <dbReference type="NCBI Taxonomy" id="43138"/>
    <lineage>
        <taxon>Eukaryota</taxon>
        <taxon>Sar</taxon>
        <taxon>Alveolata</taxon>
        <taxon>Ciliophora</taxon>
        <taxon>Intramacronucleata</taxon>
        <taxon>Oligohymenophorea</taxon>
        <taxon>Peniculida</taxon>
        <taxon>Parameciidae</taxon>
        <taxon>Paramecium</taxon>
    </lineage>
</organism>
<keyword evidence="2" id="KW-1185">Reference proteome</keyword>
<dbReference type="AlphaFoldDB" id="A0A8S1SC06"/>
<name>A0A8S1SC06_9CILI</name>
<dbReference type="OrthoDB" id="10465692at2759"/>